<evidence type="ECO:0000313" key="2">
    <source>
        <dbReference type="Proteomes" id="UP000189369"/>
    </source>
</evidence>
<dbReference type="KEGG" id="phn:PAEH1_06220"/>
<reference evidence="1 2" key="1">
    <citation type="submission" date="2017-01" db="EMBL/GenBank/DDBJ databases">
        <title>Complete Genome Sequence of Paenalcaligenes hominis, Isolated from a paraplegic Patient with neurogenic bladder.</title>
        <authorList>
            <person name="Mukhopadhyay R."/>
            <person name="Joaquin J."/>
            <person name="Hogue R."/>
            <person name="Kilaru A."/>
            <person name="Jospin G."/>
            <person name="Mars K."/>
            <person name="Eisen J.A."/>
            <person name="Chaturvedi V."/>
        </authorList>
    </citation>
    <scope>NUCLEOTIDE SEQUENCE [LARGE SCALE GENOMIC DNA]</scope>
    <source>
        <strain evidence="1 2">15S00501</strain>
    </source>
</reference>
<name>A0A1U9JZP2_9BURK</name>
<gene>
    <name evidence="1" type="ORF">PAEH1_06220</name>
</gene>
<dbReference type="Proteomes" id="UP000189369">
    <property type="component" value="Chromosome"/>
</dbReference>
<sequence>MTLLLVMAVVVRALIPAGFMPNADHNGQGPALTMCVVGLSAPTVIYLDLGLPASDSHSDHPVLDCALGGALSLQSLQADTPTLALMVLFISALLVWTASPPIRRSRLVGAFLGARGPPNPS</sequence>
<dbReference type="EMBL" id="CP019697">
    <property type="protein sequence ID" value="AQS51248.1"/>
    <property type="molecule type" value="Genomic_DNA"/>
</dbReference>
<accession>A0A1U9JZP2</accession>
<dbReference type="AlphaFoldDB" id="A0A1U9JZP2"/>
<evidence type="ECO:0000313" key="1">
    <source>
        <dbReference type="EMBL" id="AQS51248.1"/>
    </source>
</evidence>
<dbReference type="STRING" id="643674.PAEH1_06220"/>
<protein>
    <submittedName>
        <fullName evidence="1">Uncharacterized protein</fullName>
    </submittedName>
</protein>
<proteinExistence type="predicted"/>
<organism evidence="1 2">
    <name type="scientific">Paenalcaligenes hominis</name>
    <dbReference type="NCBI Taxonomy" id="643674"/>
    <lineage>
        <taxon>Bacteria</taxon>
        <taxon>Pseudomonadati</taxon>
        <taxon>Pseudomonadota</taxon>
        <taxon>Betaproteobacteria</taxon>
        <taxon>Burkholderiales</taxon>
        <taxon>Alcaligenaceae</taxon>
        <taxon>Paenalcaligenes</taxon>
    </lineage>
</organism>